<feature type="transmembrane region" description="Helical" evidence="1">
    <location>
        <begin position="69"/>
        <end position="91"/>
    </location>
</feature>
<sequence length="235" mass="24253">MSRRRPAPEGIGEVEPAANTLERRIEKALASGAGRSRALAEKVAAANPDASPADVVALLERRYRRRVSVLSAAVGLTAAVPGVGTGVAALLTTANLGSYLRASTTFVGAVAHVHGVDVEDVARRRTLLLVSLLGEDGARALRGELGVSTLYWGRGLLTRLPLGTVRAVNKGLSRRLVRAAAAKSGAMVLGRLAPFGVGAVVGWFVGRRLAAQVVTGAREAFGPVPSTTASPQVTP</sequence>
<dbReference type="EMBL" id="JACSPO010000008">
    <property type="protein sequence ID" value="MBD8063200.1"/>
    <property type="molecule type" value="Genomic_DNA"/>
</dbReference>
<dbReference type="Proteomes" id="UP000661894">
    <property type="component" value="Unassembled WGS sequence"/>
</dbReference>
<evidence type="ECO:0000313" key="3">
    <source>
        <dbReference type="Proteomes" id="UP000661894"/>
    </source>
</evidence>
<evidence type="ECO:0000313" key="2">
    <source>
        <dbReference type="EMBL" id="MBD8063200.1"/>
    </source>
</evidence>
<protein>
    <recommendedName>
        <fullName evidence="4">DUF697 domain-containing protein</fullName>
    </recommendedName>
</protein>
<keyword evidence="1" id="KW-0812">Transmembrane</keyword>
<dbReference type="RefSeq" id="WP_251840297.1">
    <property type="nucleotide sequence ID" value="NZ_JACSPO010000008.1"/>
</dbReference>
<accession>A0ABR8Z4E8</accession>
<name>A0ABR8Z4E8_9MICO</name>
<gene>
    <name evidence="2" type="ORF">H9624_12825</name>
</gene>
<keyword evidence="1" id="KW-1133">Transmembrane helix</keyword>
<reference evidence="2 3" key="1">
    <citation type="submission" date="2020-08" db="EMBL/GenBank/DDBJ databases">
        <title>A Genomic Blueprint of the Chicken Gut Microbiome.</title>
        <authorList>
            <person name="Gilroy R."/>
            <person name="Ravi A."/>
            <person name="Getino M."/>
            <person name="Pursley I."/>
            <person name="Horton D.L."/>
            <person name="Alikhan N.-F."/>
            <person name="Baker D."/>
            <person name="Gharbi K."/>
            <person name="Hall N."/>
            <person name="Watson M."/>
            <person name="Adriaenssens E.M."/>
            <person name="Foster-Nyarko E."/>
            <person name="Jarju S."/>
            <person name="Secka A."/>
            <person name="Antonio M."/>
            <person name="Oren A."/>
            <person name="Chaudhuri R."/>
            <person name="La Ragione R.M."/>
            <person name="Hildebrand F."/>
            <person name="Pallen M.J."/>
        </authorList>
    </citation>
    <scope>NUCLEOTIDE SEQUENCE [LARGE SCALE GENOMIC DNA]</scope>
    <source>
        <strain evidence="2 3">Sa1BUA1</strain>
    </source>
</reference>
<evidence type="ECO:0000256" key="1">
    <source>
        <dbReference type="SAM" id="Phobius"/>
    </source>
</evidence>
<comment type="caution">
    <text evidence="2">The sequence shown here is derived from an EMBL/GenBank/DDBJ whole genome shotgun (WGS) entry which is preliminary data.</text>
</comment>
<evidence type="ECO:0008006" key="4">
    <source>
        <dbReference type="Google" id="ProtNLM"/>
    </source>
</evidence>
<keyword evidence="3" id="KW-1185">Reference proteome</keyword>
<proteinExistence type="predicted"/>
<keyword evidence="1" id="KW-0472">Membrane</keyword>
<organism evidence="2 3">
    <name type="scientific">Oceanitalea stevensii</name>
    <dbReference type="NCBI Taxonomy" id="2763072"/>
    <lineage>
        <taxon>Bacteria</taxon>
        <taxon>Bacillati</taxon>
        <taxon>Actinomycetota</taxon>
        <taxon>Actinomycetes</taxon>
        <taxon>Micrococcales</taxon>
        <taxon>Bogoriellaceae</taxon>
        <taxon>Georgenia</taxon>
    </lineage>
</organism>